<keyword evidence="1" id="KW-1133">Transmembrane helix</keyword>
<evidence type="ECO:0000313" key="5">
    <source>
        <dbReference type="Proteomes" id="UP000549009"/>
    </source>
</evidence>
<dbReference type="Proteomes" id="UP000549009">
    <property type="component" value="Unassembled WGS sequence"/>
</dbReference>
<keyword evidence="5" id="KW-1185">Reference proteome</keyword>
<reference evidence="2 5" key="2">
    <citation type="submission" date="2020-08" db="EMBL/GenBank/DDBJ databases">
        <title>Genomic Encyclopedia of Type Strains, Phase III (KMG-III): the genomes of soil and plant-associated and newly described type strains.</title>
        <authorList>
            <person name="Whitman W."/>
        </authorList>
    </citation>
    <scope>NUCLEOTIDE SEQUENCE [LARGE SCALE GENOMIC DNA]</scope>
    <source>
        <strain evidence="2 5">CECT 3146</strain>
    </source>
</reference>
<dbReference type="AlphaFoldDB" id="A0A5P2X6B8"/>
<dbReference type="KEGG" id="sspb:CP982_07515"/>
<dbReference type="EMBL" id="JACHJD010000018">
    <property type="protein sequence ID" value="MBB5108326.1"/>
    <property type="molecule type" value="Genomic_DNA"/>
</dbReference>
<dbReference type="RefSeq" id="WP_150509783.1">
    <property type="nucleotide sequence ID" value="NZ_BMSQ01000020.1"/>
</dbReference>
<accession>A0A5P2X6B8</accession>
<name>A0A5P2X6B8_STRST</name>
<evidence type="ECO:0000313" key="2">
    <source>
        <dbReference type="EMBL" id="MBB5108326.1"/>
    </source>
</evidence>
<reference evidence="3 4" key="1">
    <citation type="submission" date="2017-09" db="EMBL/GenBank/DDBJ databases">
        <authorList>
            <person name="Lee N."/>
            <person name="Cho B.-K."/>
        </authorList>
    </citation>
    <scope>NUCLEOTIDE SEQUENCE [LARGE SCALE GENOMIC DNA]</scope>
    <source>
        <strain evidence="3 4">ATCC 27465</strain>
    </source>
</reference>
<organism evidence="3 4">
    <name type="scientific">Streptomyces spectabilis</name>
    <dbReference type="NCBI Taxonomy" id="68270"/>
    <lineage>
        <taxon>Bacteria</taxon>
        <taxon>Bacillati</taxon>
        <taxon>Actinomycetota</taxon>
        <taxon>Actinomycetes</taxon>
        <taxon>Kitasatosporales</taxon>
        <taxon>Streptomycetaceae</taxon>
        <taxon>Streptomyces</taxon>
    </lineage>
</organism>
<keyword evidence="1" id="KW-0472">Membrane</keyword>
<evidence type="ECO:0000313" key="3">
    <source>
        <dbReference type="EMBL" id="QEV58580.1"/>
    </source>
</evidence>
<protein>
    <submittedName>
        <fullName evidence="3">Uncharacterized protein</fullName>
    </submittedName>
</protein>
<feature type="transmembrane region" description="Helical" evidence="1">
    <location>
        <begin position="36"/>
        <end position="57"/>
    </location>
</feature>
<evidence type="ECO:0000313" key="4">
    <source>
        <dbReference type="Proteomes" id="UP000326505"/>
    </source>
</evidence>
<proteinExistence type="predicted"/>
<sequence>MKRLVGWLLLAAVLFLVGIFPGLAAAIGAAVGLGLSGGLALLLQPSVLTVALLVVAWRSVRSEAT</sequence>
<dbReference type="EMBL" id="CP023690">
    <property type="protein sequence ID" value="QEV58580.1"/>
    <property type="molecule type" value="Genomic_DNA"/>
</dbReference>
<gene>
    <name evidence="3" type="ORF">CP982_07515</name>
    <name evidence="2" type="ORF">FHS40_007447</name>
</gene>
<keyword evidence="1" id="KW-0812">Transmembrane</keyword>
<evidence type="ECO:0000256" key="1">
    <source>
        <dbReference type="SAM" id="Phobius"/>
    </source>
</evidence>
<dbReference type="Proteomes" id="UP000326505">
    <property type="component" value="Chromosome"/>
</dbReference>